<protein>
    <submittedName>
        <fullName evidence="2">Acyl carrier protein</fullName>
    </submittedName>
</protein>
<dbReference type="RefSeq" id="WP_029356091.1">
    <property type="nucleotide sequence ID" value="NZ_CAKXZS010000004.1"/>
</dbReference>
<proteinExistence type="predicted"/>
<dbReference type="PROSITE" id="PS50075">
    <property type="entry name" value="CARRIER"/>
    <property type="match status" value="1"/>
</dbReference>
<dbReference type="Proteomes" id="UP001152604">
    <property type="component" value="Unassembled WGS sequence"/>
</dbReference>
<dbReference type="InterPro" id="IPR036736">
    <property type="entry name" value="ACP-like_sf"/>
</dbReference>
<evidence type="ECO:0000313" key="3">
    <source>
        <dbReference type="Proteomes" id="UP001152604"/>
    </source>
</evidence>
<name>A0ABM9DF70_9HYPH</name>
<dbReference type="SUPFAM" id="SSF47336">
    <property type="entry name" value="ACP-like"/>
    <property type="match status" value="1"/>
</dbReference>
<comment type="caution">
    <text evidence="2">The sequence shown here is derived from an EMBL/GenBank/DDBJ whole genome shotgun (WGS) entry which is preliminary data.</text>
</comment>
<evidence type="ECO:0000313" key="2">
    <source>
        <dbReference type="EMBL" id="CAH2395198.1"/>
    </source>
</evidence>
<feature type="domain" description="Carrier" evidence="1">
    <location>
        <begin position="5"/>
        <end position="83"/>
    </location>
</feature>
<gene>
    <name evidence="2" type="ORF">MES4922_120014</name>
</gene>
<evidence type="ECO:0000259" key="1">
    <source>
        <dbReference type="PROSITE" id="PS50075"/>
    </source>
</evidence>
<keyword evidence="3" id="KW-1185">Reference proteome</keyword>
<dbReference type="EMBL" id="CAKXZS010000004">
    <property type="protein sequence ID" value="CAH2395198.1"/>
    <property type="molecule type" value="Genomic_DNA"/>
</dbReference>
<dbReference type="InterPro" id="IPR009081">
    <property type="entry name" value="PP-bd_ACP"/>
</dbReference>
<dbReference type="Gene3D" id="1.10.1200.10">
    <property type="entry name" value="ACP-like"/>
    <property type="match status" value="1"/>
</dbReference>
<dbReference type="Pfam" id="PF00550">
    <property type="entry name" value="PP-binding"/>
    <property type="match status" value="1"/>
</dbReference>
<organism evidence="2 3">
    <name type="scientific">Mesorhizobium ventifaucium</name>
    <dbReference type="NCBI Taxonomy" id="666020"/>
    <lineage>
        <taxon>Bacteria</taxon>
        <taxon>Pseudomonadati</taxon>
        <taxon>Pseudomonadota</taxon>
        <taxon>Alphaproteobacteria</taxon>
        <taxon>Hyphomicrobiales</taxon>
        <taxon>Phyllobacteriaceae</taxon>
        <taxon>Mesorhizobium</taxon>
    </lineage>
</organism>
<accession>A0ABM9DF70</accession>
<sequence>MNAIQIRTMAKDFILKEFLPGERPENLTDSTELITDGILDSLATLKLVAYLEKSCGIEIAPDELVPENLNSIAQIANFVQSKQAST</sequence>
<reference evidence="2" key="1">
    <citation type="submission" date="2022-03" db="EMBL/GenBank/DDBJ databases">
        <authorList>
            <person name="Brunel B."/>
        </authorList>
    </citation>
    <scope>NUCLEOTIDE SEQUENCE</scope>
    <source>
        <strain evidence="2">STM4922sample</strain>
    </source>
</reference>